<proteinExistence type="predicted"/>
<sequence>MSFDRYRSSMVVYAHCHSNQHPEEGIRYVFLAFFLSEAHHYRSLRRSNRDSASYSSGCVYVGGIKDLSSATRPEGCGSPAVLKPLPAISLDPDLLKAPGDSNLTPGPNVVNGGKVDEEALIINMGVKATSLEEESETSTIDIQSGVDFPKRDNSGKLSVDILAGGITKSRVHVGLLDTKKTTPASG</sequence>
<evidence type="ECO:0000313" key="1">
    <source>
        <dbReference type="EMBL" id="CAG9941027.1"/>
    </source>
</evidence>
<reference evidence="1" key="1">
    <citation type="submission" date="2020-04" db="EMBL/GenBank/DDBJ databases">
        <authorList>
            <person name="Broberg M."/>
        </authorList>
    </citation>
    <scope>NUCLEOTIDE SEQUENCE</scope>
</reference>
<evidence type="ECO:0000313" key="2">
    <source>
        <dbReference type="Proteomes" id="UP000836387"/>
    </source>
</evidence>
<protein>
    <submittedName>
        <fullName evidence="1">Uncharacterized protein</fullName>
    </submittedName>
</protein>
<organism evidence="1 2">
    <name type="scientific">Clonostachys rosea f. rosea IK726</name>
    <dbReference type="NCBI Taxonomy" id="1349383"/>
    <lineage>
        <taxon>Eukaryota</taxon>
        <taxon>Fungi</taxon>
        <taxon>Dikarya</taxon>
        <taxon>Ascomycota</taxon>
        <taxon>Pezizomycotina</taxon>
        <taxon>Sordariomycetes</taxon>
        <taxon>Hypocreomycetidae</taxon>
        <taxon>Hypocreales</taxon>
        <taxon>Bionectriaceae</taxon>
        <taxon>Clonostachys</taxon>
    </lineage>
</organism>
<gene>
    <name evidence="1" type="ORF">CRV2_00002450</name>
</gene>
<keyword evidence="2" id="KW-1185">Reference proteome</keyword>
<accession>A0ACA9TJN4</accession>
<name>A0ACA9TJN4_BIOOC</name>
<dbReference type="EMBL" id="CADEHS020000005">
    <property type="protein sequence ID" value="CAG9941027.1"/>
    <property type="molecule type" value="Genomic_DNA"/>
</dbReference>
<comment type="caution">
    <text evidence="1">The sequence shown here is derived from an EMBL/GenBank/DDBJ whole genome shotgun (WGS) entry which is preliminary data.</text>
</comment>
<reference evidence="1" key="2">
    <citation type="submission" date="2021-10" db="EMBL/GenBank/DDBJ databases">
        <authorList>
            <person name="Piombo E."/>
        </authorList>
    </citation>
    <scope>NUCLEOTIDE SEQUENCE</scope>
</reference>
<dbReference type="Proteomes" id="UP000836387">
    <property type="component" value="Unassembled WGS sequence"/>
</dbReference>